<protein>
    <submittedName>
        <fullName evidence="1">Uncharacterized protein</fullName>
    </submittedName>
</protein>
<dbReference type="RefSeq" id="WP_343059110.1">
    <property type="nucleotide sequence ID" value="NZ_JACIDX010000010.1"/>
</dbReference>
<dbReference type="Proteomes" id="UP000548867">
    <property type="component" value="Unassembled WGS sequence"/>
</dbReference>
<keyword evidence="2" id="KW-1185">Reference proteome</keyword>
<dbReference type="AlphaFoldDB" id="A0A7W6CG53"/>
<proteinExistence type="predicted"/>
<name>A0A7W6CG53_9SPHN</name>
<gene>
    <name evidence="1" type="ORF">GGR38_002894</name>
</gene>
<reference evidence="1 2" key="1">
    <citation type="submission" date="2020-08" db="EMBL/GenBank/DDBJ databases">
        <title>Genomic Encyclopedia of Type Strains, Phase IV (KMG-IV): sequencing the most valuable type-strain genomes for metagenomic binning, comparative biology and taxonomic classification.</title>
        <authorList>
            <person name="Goeker M."/>
        </authorList>
    </citation>
    <scope>NUCLEOTIDE SEQUENCE [LARGE SCALE GENOMIC DNA]</scope>
    <source>
        <strain evidence="1 2">DSM 27057</strain>
    </source>
</reference>
<evidence type="ECO:0000313" key="2">
    <source>
        <dbReference type="Proteomes" id="UP000548867"/>
    </source>
</evidence>
<organism evidence="1 2">
    <name type="scientific">Novosphingobium sediminicola</name>
    <dbReference type="NCBI Taxonomy" id="563162"/>
    <lineage>
        <taxon>Bacteria</taxon>
        <taxon>Pseudomonadati</taxon>
        <taxon>Pseudomonadota</taxon>
        <taxon>Alphaproteobacteria</taxon>
        <taxon>Sphingomonadales</taxon>
        <taxon>Sphingomonadaceae</taxon>
        <taxon>Novosphingobium</taxon>
    </lineage>
</organism>
<evidence type="ECO:0000313" key="1">
    <source>
        <dbReference type="EMBL" id="MBB3955938.1"/>
    </source>
</evidence>
<dbReference type="EMBL" id="JACIDX010000010">
    <property type="protein sequence ID" value="MBB3955938.1"/>
    <property type="molecule type" value="Genomic_DNA"/>
</dbReference>
<comment type="caution">
    <text evidence="1">The sequence shown here is derived from an EMBL/GenBank/DDBJ whole genome shotgun (WGS) entry which is preliminary data.</text>
</comment>
<sequence>MSFRVGQVNFSRGEIAPHLAARFDVEAWQSGLKTALNVFVLKYGGVCKRPGTELVAEVLDASGDNLLMPFQFSLTQAYALEWGGHYVSPCALGGRVLDGAVPYQCATPFAASELADLDYEQTTDTVYLAHIDHVPSKLTRSGNTDWAVSAVTFSPTISAPTGLAVAPHIPNQDQSNSGSAYYPVRQSYVVTAVNDDTGEESRASASIEVQNDLSLKRNYNYLTWEALEGASRYKVYKAEESQWFGYIGTTEKLWFTDNNIGPALDNAPPQAYNPFPGAGDYPSSVTLFEQRSVWGRTANVPHGIWGSRSGRLENMDRSRPLQADDCFSLAVAGGKVNAINHLVATKGLVALTSDAIWSVDGDGQGGAISAASAPSVRRQSGRSASRLKPLLVDSVIFYTPAAGSAVRTIGYDFSIDGLKTNDVSIYSPHFLEGHRIVSWCHAQEPRSLIWAAREDGALLCFAWEQEQNVWGWTLCETDGLVKSVCSIFEDGEDRVYLIVERVIAGVTRRFVERMASHWWDDVADTCFVDCAVSASFDEPRRTFTGLDHLNGRTDIAGVADGFMVTGLTVTDGAVTLPSSLPPCRKACFGIPYRVAVETLPYRANLQGIGVNVGRSHNVGQAVLILRNSRQITAGIDANHLFAVKSRMTEAYAQPDELMNGEYLVNMDNKVSDNAAVRIEQNAPLPFTLLGVAYDPVING</sequence>
<accession>A0A7W6CG53</accession>